<dbReference type="Gene3D" id="3.40.50.150">
    <property type="entry name" value="Vaccinia Virus protein VP39"/>
    <property type="match status" value="1"/>
</dbReference>
<dbReference type="AlphaFoldDB" id="A0A5K7ZTC6"/>
<dbReference type="Proteomes" id="UP000425960">
    <property type="component" value="Chromosome"/>
</dbReference>
<proteinExistence type="predicted"/>
<sequence length="223" mass="24305">MVNQMELQSVSTRGRTLDHAARVYDLLEPLLLLGKQAEYDLHLLSLLNVSASDRVLDLGCGTGVLTRMIADRLNPAEGGESVGIDAAARMVAVARKKRASENCRFEVMAAEALGFADATFDAVVSSLFFHHVPLDLKESALTEAFRVLKPGGRLVIADMHIPTTRMGALVSHVSRWFFMQPQIGENIRGVLPRVIEAAGFAPPSIVAVYFGYIALFNTRKPNA</sequence>
<name>A0A5K7ZTC6_9BACT</name>
<gene>
    <name evidence="2" type="primary">menG</name>
    <name evidence="2" type="ORF">DSCO28_40160</name>
</gene>
<dbReference type="CDD" id="cd02440">
    <property type="entry name" value="AdoMet_MTases"/>
    <property type="match status" value="1"/>
</dbReference>
<protein>
    <submittedName>
        <fullName evidence="2">Demethylmenaquinone methyltransferase</fullName>
    </submittedName>
</protein>
<accession>A0A5K7ZTC6</accession>
<dbReference type="Pfam" id="PF13649">
    <property type="entry name" value="Methyltransf_25"/>
    <property type="match status" value="1"/>
</dbReference>
<evidence type="ECO:0000313" key="3">
    <source>
        <dbReference type="Proteomes" id="UP000425960"/>
    </source>
</evidence>
<dbReference type="PANTHER" id="PTHR42912">
    <property type="entry name" value="METHYLTRANSFERASE"/>
    <property type="match status" value="1"/>
</dbReference>
<keyword evidence="2" id="KW-0489">Methyltransferase</keyword>
<dbReference type="KEGG" id="dov:DSCO28_40160"/>
<feature type="domain" description="Methyltransferase" evidence="1">
    <location>
        <begin position="55"/>
        <end position="152"/>
    </location>
</feature>
<organism evidence="2 3">
    <name type="scientific">Desulfosarcina ovata subsp. sediminis</name>
    <dbReference type="NCBI Taxonomy" id="885957"/>
    <lineage>
        <taxon>Bacteria</taxon>
        <taxon>Pseudomonadati</taxon>
        <taxon>Thermodesulfobacteriota</taxon>
        <taxon>Desulfobacteria</taxon>
        <taxon>Desulfobacterales</taxon>
        <taxon>Desulfosarcinaceae</taxon>
        <taxon>Desulfosarcina</taxon>
    </lineage>
</organism>
<dbReference type="GO" id="GO:0008168">
    <property type="term" value="F:methyltransferase activity"/>
    <property type="evidence" value="ECO:0007669"/>
    <property type="project" value="UniProtKB-KW"/>
</dbReference>
<dbReference type="EMBL" id="AP021876">
    <property type="protein sequence ID" value="BBO83450.1"/>
    <property type="molecule type" value="Genomic_DNA"/>
</dbReference>
<dbReference type="InterPro" id="IPR029063">
    <property type="entry name" value="SAM-dependent_MTases_sf"/>
</dbReference>
<dbReference type="SUPFAM" id="SSF53335">
    <property type="entry name" value="S-adenosyl-L-methionine-dependent methyltransferases"/>
    <property type="match status" value="1"/>
</dbReference>
<dbReference type="InterPro" id="IPR041698">
    <property type="entry name" value="Methyltransf_25"/>
</dbReference>
<reference evidence="2 3" key="1">
    <citation type="submission" date="2019-11" db="EMBL/GenBank/DDBJ databases">
        <title>Comparative genomics of hydrocarbon-degrading Desulfosarcina strains.</title>
        <authorList>
            <person name="Watanabe M."/>
            <person name="Kojima H."/>
            <person name="Fukui M."/>
        </authorList>
    </citation>
    <scope>NUCLEOTIDE SEQUENCE [LARGE SCALE GENOMIC DNA]</scope>
    <source>
        <strain evidence="2 3">28bB2T</strain>
    </source>
</reference>
<dbReference type="GO" id="GO:0032259">
    <property type="term" value="P:methylation"/>
    <property type="evidence" value="ECO:0007669"/>
    <property type="project" value="UniProtKB-KW"/>
</dbReference>
<dbReference type="InterPro" id="IPR050508">
    <property type="entry name" value="Methyltransf_Superfamily"/>
</dbReference>
<evidence type="ECO:0000313" key="2">
    <source>
        <dbReference type="EMBL" id="BBO83450.1"/>
    </source>
</evidence>
<keyword evidence="2" id="KW-0808">Transferase</keyword>
<evidence type="ECO:0000259" key="1">
    <source>
        <dbReference type="Pfam" id="PF13649"/>
    </source>
</evidence>